<organism evidence="1 2">
    <name type="scientific">Pelagomonas calceolata</name>
    <dbReference type="NCBI Taxonomy" id="35677"/>
    <lineage>
        <taxon>Eukaryota</taxon>
        <taxon>Sar</taxon>
        <taxon>Stramenopiles</taxon>
        <taxon>Ochrophyta</taxon>
        <taxon>Pelagophyceae</taxon>
        <taxon>Pelagomonadales</taxon>
        <taxon>Pelagomonadaceae</taxon>
        <taxon>Pelagomonas</taxon>
    </lineage>
</organism>
<reference evidence="1" key="1">
    <citation type="submission" date="2021-11" db="EMBL/GenBank/DDBJ databases">
        <authorList>
            <consortium name="Genoscope - CEA"/>
            <person name="William W."/>
        </authorList>
    </citation>
    <scope>NUCLEOTIDE SEQUENCE</scope>
</reference>
<accession>A0A8J2WVQ8</accession>
<sequence length="125" mass="13662">VREGRPARERGARRPRAVAALVRDARRAVQAAPRLHALLFPKGAVFWHRFAAAVQLCRLPSSASLLVPVSRCGANYRRLQRQVQPIISCSRCKNQWCRAHRCAGGTASTCSGTARLLASSTVTIC</sequence>
<dbReference type="Proteomes" id="UP000789595">
    <property type="component" value="Unassembled WGS sequence"/>
</dbReference>
<comment type="caution">
    <text evidence="1">The sequence shown here is derived from an EMBL/GenBank/DDBJ whole genome shotgun (WGS) entry which is preliminary data.</text>
</comment>
<feature type="non-terminal residue" evidence="1">
    <location>
        <position position="125"/>
    </location>
</feature>
<evidence type="ECO:0000313" key="2">
    <source>
        <dbReference type="Proteomes" id="UP000789595"/>
    </source>
</evidence>
<keyword evidence="2" id="KW-1185">Reference proteome</keyword>
<name>A0A8J2WVQ8_9STRA</name>
<dbReference type="EMBL" id="CAKKNE010000002">
    <property type="protein sequence ID" value="CAH0369249.1"/>
    <property type="molecule type" value="Genomic_DNA"/>
</dbReference>
<proteinExistence type="predicted"/>
<gene>
    <name evidence="1" type="ORF">PECAL_2P23650</name>
</gene>
<feature type="non-terminal residue" evidence="1">
    <location>
        <position position="1"/>
    </location>
</feature>
<protein>
    <submittedName>
        <fullName evidence="1">Uncharacterized protein</fullName>
    </submittedName>
</protein>
<dbReference type="AlphaFoldDB" id="A0A8J2WVQ8"/>
<evidence type="ECO:0000313" key="1">
    <source>
        <dbReference type="EMBL" id="CAH0369249.1"/>
    </source>
</evidence>